<evidence type="ECO:0000313" key="4">
    <source>
        <dbReference type="Proteomes" id="UP001165190"/>
    </source>
</evidence>
<evidence type="ECO:0000256" key="1">
    <source>
        <dbReference type="SAM" id="Coils"/>
    </source>
</evidence>
<comment type="caution">
    <text evidence="3">The sequence shown here is derived from an EMBL/GenBank/DDBJ whole genome shotgun (WGS) entry which is preliminary data.</text>
</comment>
<accession>A0A9W7HRQ2</accession>
<dbReference type="CDD" id="cd12266">
    <property type="entry name" value="RRM_like_XS"/>
    <property type="match status" value="1"/>
</dbReference>
<sequence>MGSRRVKLHRELAKLLEGEMCIKGTSIPPWKGLADDARDHEMVWPPMVVIMNTMTSTIQDGKFVGMGNQELLEHFSSYPALKAQHSYGPQGHRGLSVLIFEKSAVGYLEAERLHKNFLEQRLGRSAWNSCTNEVLPGGERQLYGFMALKEDLDVFNQHCQGKSKIKFELKSYQEAVLNEIKKMRENRRALERKRTKALERSVNNLSRNLQQKMEDIRIFEKRVQSLHEENKEEIESQESFYKDQIKILEARVKELDEKLQEFGANAAYRGTCTGHGRPNGKL</sequence>
<dbReference type="Proteomes" id="UP001165190">
    <property type="component" value="Unassembled WGS sequence"/>
</dbReference>
<name>A0A9W7HRQ2_HIBTR</name>
<dbReference type="InterPro" id="IPR038588">
    <property type="entry name" value="XS_domain_sf"/>
</dbReference>
<dbReference type="Gene3D" id="3.30.70.2890">
    <property type="entry name" value="XS domain"/>
    <property type="match status" value="1"/>
</dbReference>
<evidence type="ECO:0000313" key="3">
    <source>
        <dbReference type="EMBL" id="GMI82186.1"/>
    </source>
</evidence>
<feature type="domain" description="XS" evidence="2">
    <location>
        <begin position="39"/>
        <end position="153"/>
    </location>
</feature>
<dbReference type="GO" id="GO:0031047">
    <property type="term" value="P:regulatory ncRNA-mediated gene silencing"/>
    <property type="evidence" value="ECO:0007669"/>
    <property type="project" value="InterPro"/>
</dbReference>
<dbReference type="OrthoDB" id="950058at2759"/>
<organism evidence="3 4">
    <name type="scientific">Hibiscus trionum</name>
    <name type="common">Flower of an hour</name>
    <dbReference type="NCBI Taxonomy" id="183268"/>
    <lineage>
        <taxon>Eukaryota</taxon>
        <taxon>Viridiplantae</taxon>
        <taxon>Streptophyta</taxon>
        <taxon>Embryophyta</taxon>
        <taxon>Tracheophyta</taxon>
        <taxon>Spermatophyta</taxon>
        <taxon>Magnoliopsida</taxon>
        <taxon>eudicotyledons</taxon>
        <taxon>Gunneridae</taxon>
        <taxon>Pentapetalae</taxon>
        <taxon>rosids</taxon>
        <taxon>malvids</taxon>
        <taxon>Malvales</taxon>
        <taxon>Malvaceae</taxon>
        <taxon>Malvoideae</taxon>
        <taxon>Hibiscus</taxon>
    </lineage>
</organism>
<protein>
    <submittedName>
        <fullName evidence="3">SUPPRESSOR OF GENE SILENCING 3</fullName>
    </submittedName>
</protein>
<dbReference type="InterPro" id="IPR005380">
    <property type="entry name" value="XS_domain"/>
</dbReference>
<feature type="coiled-coil region" evidence="1">
    <location>
        <begin position="173"/>
        <end position="265"/>
    </location>
</feature>
<dbReference type="InterPro" id="IPR044287">
    <property type="entry name" value="SGS3"/>
</dbReference>
<dbReference type="PANTHER" id="PTHR46602:SF3">
    <property type="entry name" value="PROTEIN SUPPRESSOR OF GENE SILENCING 3-LIKE"/>
    <property type="match status" value="1"/>
</dbReference>
<dbReference type="GO" id="GO:0051607">
    <property type="term" value="P:defense response to virus"/>
    <property type="evidence" value="ECO:0007669"/>
    <property type="project" value="InterPro"/>
</dbReference>
<dbReference type="AlphaFoldDB" id="A0A9W7HRQ2"/>
<keyword evidence="4" id="KW-1185">Reference proteome</keyword>
<proteinExistence type="predicted"/>
<dbReference type="Pfam" id="PF03468">
    <property type="entry name" value="XS"/>
    <property type="match status" value="1"/>
</dbReference>
<gene>
    <name evidence="3" type="ORF">HRI_001887900</name>
</gene>
<dbReference type="EMBL" id="BSYR01000019">
    <property type="protein sequence ID" value="GMI82186.1"/>
    <property type="molecule type" value="Genomic_DNA"/>
</dbReference>
<keyword evidence="1" id="KW-0175">Coiled coil</keyword>
<evidence type="ECO:0000259" key="2">
    <source>
        <dbReference type="Pfam" id="PF03468"/>
    </source>
</evidence>
<dbReference type="PANTHER" id="PTHR46602">
    <property type="entry name" value="PROTEIN SUPPRESSOR OF GENE SILENCING 3"/>
    <property type="match status" value="1"/>
</dbReference>
<reference evidence="3" key="1">
    <citation type="submission" date="2023-05" db="EMBL/GenBank/DDBJ databases">
        <title>Genome and transcriptome analyses reveal genes involved in the formation of fine ridges on petal epidermal cells in Hibiscus trionum.</title>
        <authorList>
            <person name="Koshimizu S."/>
            <person name="Masuda S."/>
            <person name="Ishii T."/>
            <person name="Shirasu K."/>
            <person name="Hoshino A."/>
            <person name="Arita M."/>
        </authorList>
    </citation>
    <scope>NUCLEOTIDE SEQUENCE</scope>
    <source>
        <strain evidence="3">Hamamatsu line</strain>
    </source>
</reference>